<feature type="region of interest" description="Disordered" evidence="1">
    <location>
        <begin position="251"/>
        <end position="347"/>
    </location>
</feature>
<organism evidence="3 4">
    <name type="scientific">Capnocytophaga stomatis</name>
    <dbReference type="NCBI Taxonomy" id="1848904"/>
    <lineage>
        <taxon>Bacteria</taxon>
        <taxon>Pseudomonadati</taxon>
        <taxon>Bacteroidota</taxon>
        <taxon>Flavobacteriia</taxon>
        <taxon>Flavobacteriales</taxon>
        <taxon>Flavobacteriaceae</taxon>
        <taxon>Capnocytophaga</taxon>
    </lineage>
</organism>
<keyword evidence="2" id="KW-0732">Signal</keyword>
<dbReference type="PROSITE" id="PS51257">
    <property type="entry name" value="PROKAR_LIPOPROTEIN"/>
    <property type="match status" value="1"/>
</dbReference>
<evidence type="ECO:0000313" key="3">
    <source>
        <dbReference type="EMBL" id="ATA88391.1"/>
    </source>
</evidence>
<name>A0A250FTN7_9FLAO</name>
<dbReference type="KEGG" id="csto:CGC58_00760"/>
<feature type="signal peptide" evidence="2">
    <location>
        <begin position="1"/>
        <end position="24"/>
    </location>
</feature>
<feature type="compositionally biased region" description="Low complexity" evidence="1">
    <location>
        <begin position="280"/>
        <end position="297"/>
    </location>
</feature>
<feature type="compositionally biased region" description="Low complexity" evidence="1">
    <location>
        <begin position="306"/>
        <end position="321"/>
    </location>
</feature>
<dbReference type="OrthoDB" id="1151619at2"/>
<proteinExistence type="predicted"/>
<evidence type="ECO:0000313" key="4">
    <source>
        <dbReference type="Proteomes" id="UP000217348"/>
    </source>
</evidence>
<dbReference type="Proteomes" id="UP000217348">
    <property type="component" value="Chromosome"/>
</dbReference>
<evidence type="ECO:0008006" key="5">
    <source>
        <dbReference type="Google" id="ProtNLM"/>
    </source>
</evidence>
<reference evidence="4" key="1">
    <citation type="submission" date="2017-06" db="EMBL/GenBank/DDBJ databases">
        <title>Capnocytophaga spp. assemblies.</title>
        <authorList>
            <person name="Gulvik C.A."/>
        </authorList>
    </citation>
    <scope>NUCLEOTIDE SEQUENCE [LARGE SCALE GENOMIC DNA]</scope>
    <source>
        <strain evidence="4">H2177</strain>
    </source>
</reference>
<accession>A0A250FTN7</accession>
<dbReference type="AlphaFoldDB" id="A0A250FTN7"/>
<gene>
    <name evidence="3" type="ORF">CGC58_00760</name>
</gene>
<dbReference type="EMBL" id="CP022387">
    <property type="protein sequence ID" value="ATA88391.1"/>
    <property type="molecule type" value="Genomic_DNA"/>
</dbReference>
<evidence type="ECO:0000256" key="2">
    <source>
        <dbReference type="SAM" id="SignalP"/>
    </source>
</evidence>
<dbReference type="RefSeq" id="WP_095894669.1">
    <property type="nucleotide sequence ID" value="NZ_BOQF01000005.1"/>
</dbReference>
<sequence length="347" mass="41211">MKTNNKLKRNVAKFLGIFALPALLASCGSYYAYYSDGIYGEVPPERVTVVEHYDSYPSRNVPAPRNKYRDYFREKAEQYGNTEESFTHFTDVDAYTSDFYTNPERKAYAGWGSNPTQVTVNVYDNHWNYPYYGGYNSYWGYGAWYPYDNYYGYGSYYPHYRNRLNWGFSIGWGGYYNPYWNWYDRYGYGYYGRGYYPHYGYGYYPHYYGGRYYSRDYYYSPNNSYNRGYNNNYYDRRGRAIVRDNSRRGDANRYYNYENSRNARGHYNRETAPSGRYENRSGNYSNRNNNNYNNSRNDLPTRGYENRNYNNSSRSYESNSSRGHDNSGSRNSGSSGSGGSHRSSNRR</sequence>
<protein>
    <recommendedName>
        <fullName evidence="5">Vitellogenin II</fullName>
    </recommendedName>
</protein>
<evidence type="ECO:0000256" key="1">
    <source>
        <dbReference type="SAM" id="MobiDB-lite"/>
    </source>
</evidence>
<feature type="chain" id="PRO_5013055241" description="Vitellogenin II" evidence="2">
    <location>
        <begin position="25"/>
        <end position="347"/>
    </location>
</feature>